<feature type="domain" description="Glycoside hydrolase family 31 N-terminal" evidence="9">
    <location>
        <begin position="374"/>
        <end position="440"/>
    </location>
</feature>
<dbReference type="PANTHER" id="PTHR22762:SF54">
    <property type="entry name" value="BCDNA.GH04962"/>
    <property type="match status" value="1"/>
</dbReference>
<evidence type="ECO:0000313" key="10">
    <source>
        <dbReference type="EMBL" id="EZG79921.1"/>
    </source>
</evidence>
<dbReference type="Pfam" id="PF13802">
    <property type="entry name" value="Gal_mutarotas_2"/>
    <property type="match status" value="1"/>
</dbReference>
<dbReference type="VEuPathDB" id="CryptoDB:GNI_023810"/>
<dbReference type="InterPro" id="IPR017853">
    <property type="entry name" value="GH"/>
</dbReference>
<evidence type="ECO:0000256" key="2">
    <source>
        <dbReference type="ARBA" id="ARBA00022729"/>
    </source>
</evidence>
<dbReference type="GO" id="GO:0006491">
    <property type="term" value="P:N-glycan processing"/>
    <property type="evidence" value="ECO:0007669"/>
    <property type="project" value="TreeGrafter"/>
</dbReference>
<evidence type="ECO:0000259" key="8">
    <source>
        <dbReference type="Pfam" id="PF01055"/>
    </source>
</evidence>
<comment type="similarity">
    <text evidence="1">Belongs to the glycosyl hydrolase 31 family.</text>
</comment>
<name>A0A023BBH9_GRENI</name>
<evidence type="ECO:0000256" key="4">
    <source>
        <dbReference type="ARBA" id="ARBA00023180"/>
    </source>
</evidence>
<dbReference type="GeneID" id="22911094"/>
<evidence type="ECO:0000256" key="7">
    <source>
        <dbReference type="SAM" id="SignalP"/>
    </source>
</evidence>
<comment type="caution">
    <text evidence="10">The sequence shown here is derived from an EMBL/GenBank/DDBJ whole genome shotgun (WGS) entry which is preliminary data.</text>
</comment>
<accession>A0A023BBH9</accession>
<keyword evidence="2 7" id="KW-0732">Signal</keyword>
<evidence type="ECO:0000259" key="9">
    <source>
        <dbReference type="Pfam" id="PF13802"/>
    </source>
</evidence>
<feature type="compositionally biased region" description="Polar residues" evidence="6">
    <location>
        <begin position="218"/>
        <end position="228"/>
    </location>
</feature>
<keyword evidence="11" id="KW-1185">Reference proteome</keyword>
<evidence type="ECO:0000256" key="1">
    <source>
        <dbReference type="ARBA" id="ARBA00007806"/>
    </source>
</evidence>
<feature type="compositionally biased region" description="Basic and acidic residues" evidence="6">
    <location>
        <begin position="82"/>
        <end position="91"/>
    </location>
</feature>
<dbReference type="PANTHER" id="PTHR22762">
    <property type="entry name" value="ALPHA-GLUCOSIDASE"/>
    <property type="match status" value="1"/>
</dbReference>
<evidence type="ECO:0000256" key="3">
    <source>
        <dbReference type="ARBA" id="ARBA00022801"/>
    </source>
</evidence>
<feature type="compositionally biased region" description="Polar residues" evidence="6">
    <location>
        <begin position="452"/>
        <end position="463"/>
    </location>
</feature>
<dbReference type="RefSeq" id="XP_011134366.1">
    <property type="nucleotide sequence ID" value="XM_011136064.1"/>
</dbReference>
<protein>
    <submittedName>
        <fullName evidence="10">Alpha-glucosidase</fullName>
        <ecNumber evidence="10">3.2.1.84</ecNumber>
    </submittedName>
</protein>
<organism evidence="10 11">
    <name type="scientific">Gregarina niphandrodes</name>
    <name type="common">Septate eugregarine</name>
    <dbReference type="NCBI Taxonomy" id="110365"/>
    <lineage>
        <taxon>Eukaryota</taxon>
        <taxon>Sar</taxon>
        <taxon>Alveolata</taxon>
        <taxon>Apicomplexa</taxon>
        <taxon>Conoidasida</taxon>
        <taxon>Gregarinasina</taxon>
        <taxon>Eugregarinorida</taxon>
        <taxon>Gregarinidae</taxon>
        <taxon>Gregarina</taxon>
    </lineage>
</organism>
<dbReference type="InterPro" id="IPR025887">
    <property type="entry name" value="Glyco_hydro_31_N_dom"/>
</dbReference>
<evidence type="ECO:0000256" key="5">
    <source>
        <dbReference type="ARBA" id="ARBA00023295"/>
    </source>
</evidence>
<dbReference type="Pfam" id="PF01055">
    <property type="entry name" value="Glyco_hydro_31_2nd"/>
    <property type="match status" value="2"/>
</dbReference>
<feature type="region of interest" description="Disordered" evidence="6">
    <location>
        <begin position="452"/>
        <end position="485"/>
    </location>
</feature>
<feature type="compositionally biased region" description="Low complexity" evidence="6">
    <location>
        <begin position="233"/>
        <end position="243"/>
    </location>
</feature>
<dbReference type="AlphaFoldDB" id="A0A023BBH9"/>
<keyword evidence="4" id="KW-0325">Glycoprotein</keyword>
<feature type="signal peptide" evidence="7">
    <location>
        <begin position="1"/>
        <end position="18"/>
    </location>
</feature>
<proteinExistence type="inferred from homology"/>
<dbReference type="Proteomes" id="UP000019763">
    <property type="component" value="Unassembled WGS sequence"/>
</dbReference>
<dbReference type="InterPro" id="IPR000322">
    <property type="entry name" value="Glyco_hydro_31_TIM"/>
</dbReference>
<feature type="region of interest" description="Disordered" evidence="6">
    <location>
        <begin position="217"/>
        <end position="243"/>
    </location>
</feature>
<keyword evidence="3 10" id="KW-0378">Hydrolase</keyword>
<feature type="domain" description="Glycoside hydrolase family 31 TIM barrel" evidence="8">
    <location>
        <begin position="548"/>
        <end position="682"/>
    </location>
</feature>
<keyword evidence="5 10" id="KW-0326">Glycosidase</keyword>
<dbReference type="SUPFAM" id="SSF51445">
    <property type="entry name" value="(Trans)glycosidases"/>
    <property type="match status" value="2"/>
</dbReference>
<dbReference type="OrthoDB" id="440381at2759"/>
<dbReference type="Gene3D" id="3.20.20.80">
    <property type="entry name" value="Glycosidases"/>
    <property type="match status" value="2"/>
</dbReference>
<gene>
    <name evidence="10" type="ORF">GNI_023810</name>
</gene>
<feature type="domain" description="Glycoside hydrolase family 31 TIM barrel" evidence="8">
    <location>
        <begin position="741"/>
        <end position="921"/>
    </location>
</feature>
<dbReference type="InterPro" id="IPR030458">
    <property type="entry name" value="Glyco_hydro_31_AS"/>
</dbReference>
<feature type="chain" id="PRO_5001515309" evidence="7">
    <location>
        <begin position="19"/>
        <end position="1170"/>
    </location>
</feature>
<evidence type="ECO:0000256" key="6">
    <source>
        <dbReference type="SAM" id="MobiDB-lite"/>
    </source>
</evidence>
<evidence type="ECO:0000313" key="11">
    <source>
        <dbReference type="Proteomes" id="UP000019763"/>
    </source>
</evidence>
<dbReference type="eggNOG" id="KOG1066">
    <property type="taxonomic scope" value="Eukaryota"/>
</dbReference>
<feature type="compositionally biased region" description="Low complexity" evidence="6">
    <location>
        <begin position="464"/>
        <end position="485"/>
    </location>
</feature>
<dbReference type="GO" id="GO:0033919">
    <property type="term" value="F:glucan 1,3-alpha-glucosidase activity"/>
    <property type="evidence" value="ECO:0007669"/>
    <property type="project" value="UniProtKB-EC"/>
</dbReference>
<feature type="region of interest" description="Disordered" evidence="6">
    <location>
        <begin position="82"/>
        <end position="111"/>
    </location>
</feature>
<dbReference type="EC" id="3.2.1.84" evidence="10"/>
<reference evidence="10" key="1">
    <citation type="submission" date="2013-12" db="EMBL/GenBank/DDBJ databases">
        <authorList>
            <person name="Omoto C.K."/>
            <person name="Sibley D."/>
            <person name="Venepally P."/>
            <person name="Hadjithomas M."/>
            <person name="Karamycheva S."/>
            <person name="Brunk B."/>
            <person name="Roos D."/>
            <person name="Caler E."/>
            <person name="Lorenzi H."/>
        </authorList>
    </citation>
    <scope>NUCLEOTIDE SEQUENCE</scope>
</reference>
<dbReference type="EMBL" id="AFNH02000176">
    <property type="protein sequence ID" value="EZG79921.1"/>
    <property type="molecule type" value="Genomic_DNA"/>
</dbReference>
<sequence length="1170" mass="130942">MIFRGIFFVCLLARVTDGANRHQFDSCAKSSYCLPTAQSIGSWRWLKESSELVDKTTLKVNFRRSCLDSADECTSLACDCSAKEHDQDPPEKVGNTPVGVPLGDDSTPDEEEEAATLVAPVASSVAGGAAPRQLQSVSLASGSEPLVSDDGEVAEHGVPYSVQEADTEPSAQTEQSPQTDSFYQTSGLEFEVDDFVNGSNIESTYVNPRVTVTIRMVQPQNSDPSRNTGGSSGDSQIDSIGRGSLTSGCSLRYSMELIEGQQATYEPGPEVIRDEPCRNGRIELQSNGLYAFKQPAVDASDSGPDTADDVLAIFMTTHPSNAPGSTLDDVSPSDGPQLVLYHRNRPVAHCHGLVMDKNRYGFVVDYVDVLSQHGLSQHTLDFNLSVTSGSDPWVRFYNADLFEYELDSSMAMYGAIPHLVTVQPTANAVTSLVMLQPSELYVNLIQHDIHPGQQNYGADQTENQTATSSQTTSSQTTSSQTTSSQAIGKLSSRTAAFVGEYGRFDCLWSSVDSVTPNIQSRAEAMVTRLKTGLTGVARVLNEFTGFAPLLPTASFGLHQSRWNYVSQDDLLDVSQTYINYRLPLDYLWLDIDHSEDRQYFTWNEQFPDPEYMRLTLQQRKQNLVVIVDPHIKLNPRYSLYQKVKNAKVLIKESFGHEAKSSPDFNGWCWPGNSVYPDHIFKEDQLIDIYANYYSRWPELYRANPLKESNLPPLHGLPTNQRAGQCPEGWVSNNAEYCQFMRQLINVGVWNDMNEPSVFNKDQVTVPKHVLHQDGKIPHGMVHNLYGLAYHRVTYEALAKARPLERPFVLTRSAFVGSQKYGPMWTGDNTAGYGYLKNSISMILSMSLSGYSYLGADIGGFFGEPSDDLFRKWVELGIWYPFMRIHSTLGTTRRELYERPHILEHTRKALTLRYRLIPFWATTAYLHHRLGIPIWTSILDYQLAHSDQLTQSDRFDELSNFIDYDLSDDAFLVGETFFVYPDTAPEMAPNDSKNRRSSRPLPDTSVWYSLPSMTPVTGQVEHGNYIKSSTVLFTKERLRLSTEAQRFDPYTLSITLDRSTEHEFCGYQIFDDMKTVRVGTLLTVCVRPEPDSAEDACPKRFAVTFDQLVPASALYNTSLERVRLIFPKQETVVVVDSSSSSKNVTMTGQVVEWDVSRDLSVVQELKFSVVC</sequence>
<dbReference type="PROSITE" id="PS00129">
    <property type="entry name" value="GLYCOSYL_HYDROL_F31_1"/>
    <property type="match status" value="1"/>
</dbReference>
<dbReference type="GO" id="GO:0005975">
    <property type="term" value="P:carbohydrate metabolic process"/>
    <property type="evidence" value="ECO:0007669"/>
    <property type="project" value="InterPro"/>
</dbReference>